<dbReference type="PATRIC" id="fig|1217705.3.peg.1101"/>
<dbReference type="Proteomes" id="UP000013248">
    <property type="component" value="Unassembled WGS sequence"/>
</dbReference>
<name>N9M2E0_9GAMM</name>
<comment type="caution">
    <text evidence="1">The sequence shown here is derived from an EMBL/GenBank/DDBJ whole genome shotgun (WGS) entry which is preliminary data.</text>
</comment>
<dbReference type="STRING" id="1217705.F900_01150"/>
<proteinExistence type="predicted"/>
<protein>
    <submittedName>
        <fullName evidence="1">Uncharacterized protein</fullName>
    </submittedName>
</protein>
<reference evidence="1 2" key="1">
    <citation type="submission" date="2013-02" db="EMBL/GenBank/DDBJ databases">
        <title>The Genome Sequence of Acinetobacter sp. ANC 3862.</title>
        <authorList>
            <consortium name="The Broad Institute Genome Sequencing Platform"/>
            <consortium name="The Broad Institute Genome Sequencing Center for Infectious Disease"/>
            <person name="Cerqueira G."/>
            <person name="Feldgarden M."/>
            <person name="Courvalin P."/>
            <person name="Perichon B."/>
            <person name="Grillot-Courvalin C."/>
            <person name="Clermont D."/>
            <person name="Rocha E."/>
            <person name="Yoon E.-J."/>
            <person name="Nemec A."/>
            <person name="Walker B."/>
            <person name="Young S.K."/>
            <person name="Zeng Q."/>
            <person name="Gargeya S."/>
            <person name="Fitzgerald M."/>
            <person name="Haas B."/>
            <person name="Abouelleil A."/>
            <person name="Alvarado L."/>
            <person name="Arachchi H.M."/>
            <person name="Berlin A.M."/>
            <person name="Chapman S.B."/>
            <person name="Dewar J."/>
            <person name="Goldberg J."/>
            <person name="Griggs A."/>
            <person name="Gujja S."/>
            <person name="Hansen M."/>
            <person name="Howarth C."/>
            <person name="Imamovic A."/>
            <person name="Larimer J."/>
            <person name="McCowan C."/>
            <person name="Murphy C."/>
            <person name="Neiman D."/>
            <person name="Pearson M."/>
            <person name="Priest M."/>
            <person name="Roberts A."/>
            <person name="Saif S."/>
            <person name="Shea T."/>
            <person name="Sisk P."/>
            <person name="Sykes S."/>
            <person name="Wortman J."/>
            <person name="Nusbaum C."/>
            <person name="Birren B."/>
        </authorList>
    </citation>
    <scope>NUCLEOTIDE SEQUENCE [LARGE SCALE GENOMIC DNA]</scope>
    <source>
        <strain evidence="1 2">ANC 3862</strain>
    </source>
</reference>
<dbReference type="RefSeq" id="WP_005215808.1">
    <property type="nucleotide sequence ID" value="NZ_KB850089.1"/>
</dbReference>
<organism evidence="1 2">
    <name type="scientific">Acinetobacter modestus</name>
    <dbReference type="NCBI Taxonomy" id="1776740"/>
    <lineage>
        <taxon>Bacteria</taxon>
        <taxon>Pseudomonadati</taxon>
        <taxon>Pseudomonadota</taxon>
        <taxon>Gammaproteobacteria</taxon>
        <taxon>Moraxellales</taxon>
        <taxon>Moraxellaceae</taxon>
        <taxon>Acinetobacter</taxon>
    </lineage>
</organism>
<sequence length="54" mass="6090">MAIQFKLPQVILAQCGNAVSQECANPMAVNFIQKLDADAKNELKWASKNDWKIR</sequence>
<accession>N9M2E0</accession>
<dbReference type="AlphaFoldDB" id="N9M2E0"/>
<gene>
    <name evidence="1" type="ORF">F900_01150</name>
</gene>
<dbReference type="EMBL" id="APRP01000014">
    <property type="protein sequence ID" value="ENX02703.1"/>
    <property type="molecule type" value="Genomic_DNA"/>
</dbReference>
<evidence type="ECO:0000313" key="1">
    <source>
        <dbReference type="EMBL" id="ENX02703.1"/>
    </source>
</evidence>
<dbReference type="HOGENOM" id="CLU_3039455_0_0_6"/>
<evidence type="ECO:0000313" key="2">
    <source>
        <dbReference type="Proteomes" id="UP000013248"/>
    </source>
</evidence>